<evidence type="ECO:0000313" key="1">
    <source>
        <dbReference type="EMBL" id="GBN02290.1"/>
    </source>
</evidence>
<accession>A0A4Y2KK58</accession>
<name>A0A4Y2KK58_ARAVE</name>
<gene>
    <name evidence="1" type="ORF">AVEN_263059_1</name>
</gene>
<sequence length="135" mass="15668">MHTFKRRPKMEAVYPCDWQLPIKIESGTKSMGKRVSLLKRRIQGFRSTLLSRVMTWWGRCGLVVTYRLRGQRVIDSKRDYTADSACMWGYCTLNHTYWARRPLIGVVRKLGDEVPAQVTSSSSDLRLKITRSVSK</sequence>
<comment type="caution">
    <text evidence="1">The sequence shown here is derived from an EMBL/GenBank/DDBJ whole genome shotgun (WGS) entry which is preliminary data.</text>
</comment>
<dbReference type="EMBL" id="BGPR01004691">
    <property type="protein sequence ID" value="GBN02290.1"/>
    <property type="molecule type" value="Genomic_DNA"/>
</dbReference>
<proteinExistence type="predicted"/>
<keyword evidence="2" id="KW-1185">Reference proteome</keyword>
<dbReference type="Proteomes" id="UP000499080">
    <property type="component" value="Unassembled WGS sequence"/>
</dbReference>
<protein>
    <submittedName>
        <fullName evidence="1">Uncharacterized protein</fullName>
    </submittedName>
</protein>
<dbReference type="AlphaFoldDB" id="A0A4Y2KK58"/>
<reference evidence="1 2" key="1">
    <citation type="journal article" date="2019" name="Sci. Rep.">
        <title>Orb-weaving spider Araneus ventricosus genome elucidates the spidroin gene catalogue.</title>
        <authorList>
            <person name="Kono N."/>
            <person name="Nakamura H."/>
            <person name="Ohtoshi R."/>
            <person name="Moran D.A.P."/>
            <person name="Shinohara A."/>
            <person name="Yoshida Y."/>
            <person name="Fujiwara M."/>
            <person name="Mori M."/>
            <person name="Tomita M."/>
            <person name="Arakawa K."/>
        </authorList>
    </citation>
    <scope>NUCLEOTIDE SEQUENCE [LARGE SCALE GENOMIC DNA]</scope>
</reference>
<evidence type="ECO:0000313" key="2">
    <source>
        <dbReference type="Proteomes" id="UP000499080"/>
    </source>
</evidence>
<organism evidence="1 2">
    <name type="scientific">Araneus ventricosus</name>
    <name type="common">Orbweaver spider</name>
    <name type="synonym">Epeira ventricosa</name>
    <dbReference type="NCBI Taxonomy" id="182803"/>
    <lineage>
        <taxon>Eukaryota</taxon>
        <taxon>Metazoa</taxon>
        <taxon>Ecdysozoa</taxon>
        <taxon>Arthropoda</taxon>
        <taxon>Chelicerata</taxon>
        <taxon>Arachnida</taxon>
        <taxon>Araneae</taxon>
        <taxon>Araneomorphae</taxon>
        <taxon>Entelegynae</taxon>
        <taxon>Araneoidea</taxon>
        <taxon>Araneidae</taxon>
        <taxon>Araneus</taxon>
    </lineage>
</organism>